<sequence length="287" mass="31838">MAKGPSNIAASVRQRLLNLARKEQRVFDVVLVAFGLERLIYRLSVSGHRDRFVLKGGMLVTLWTTDPGRFTRDVDFLGFGDDDEEQLKAAFAEILAIDAGDGLVFDTAEISATEIREDQVYGGKRLKTTAYLGKTRIPITIDLGFGDALGDPTFEIEYASLLDFEPATIRAYSPATVMAEKFQAVVDLGLVNGRMKDVYDLWAVPRAVEIDTEELASTLRSTFERRKTEIPKERPPGLTPEFATDPAKATQWAAYAESTDLEGVALIDVVEEIWRRMQPVCATAVAR</sequence>
<organism evidence="1 2">
    <name type="scientific">Hyphococcus aureus</name>
    <dbReference type="NCBI Taxonomy" id="2666033"/>
    <lineage>
        <taxon>Bacteria</taxon>
        <taxon>Pseudomonadati</taxon>
        <taxon>Pseudomonadota</taxon>
        <taxon>Alphaproteobacteria</taxon>
        <taxon>Parvularculales</taxon>
        <taxon>Parvularculaceae</taxon>
        <taxon>Hyphococcus</taxon>
    </lineage>
</organism>
<evidence type="ECO:0000313" key="2">
    <source>
        <dbReference type="Proteomes" id="UP001596116"/>
    </source>
</evidence>
<evidence type="ECO:0000313" key="1">
    <source>
        <dbReference type="EMBL" id="MFC6035395.1"/>
    </source>
</evidence>
<dbReference type="EMBL" id="JBHPON010000001">
    <property type="protein sequence ID" value="MFC6035395.1"/>
    <property type="molecule type" value="Genomic_DNA"/>
</dbReference>
<reference evidence="1 2" key="1">
    <citation type="submission" date="2024-09" db="EMBL/GenBank/DDBJ databases">
        <authorList>
            <person name="Zhang Z.-H."/>
        </authorList>
    </citation>
    <scope>NUCLEOTIDE SEQUENCE [LARGE SCALE GENOMIC DNA]</scope>
    <source>
        <strain evidence="1 2">HHTR114</strain>
    </source>
</reference>
<protein>
    <submittedName>
        <fullName evidence="1">Nucleotidyl transferase AbiEii/AbiGii toxin family protein</fullName>
    </submittedName>
</protein>
<dbReference type="InterPro" id="IPR014942">
    <property type="entry name" value="AbiEii"/>
</dbReference>
<name>A0ABW1KTH0_9PROT</name>
<gene>
    <name evidence="1" type="ORF">ACFMB1_07560</name>
</gene>
<dbReference type="GO" id="GO:0016740">
    <property type="term" value="F:transferase activity"/>
    <property type="evidence" value="ECO:0007669"/>
    <property type="project" value="UniProtKB-KW"/>
</dbReference>
<keyword evidence="2" id="KW-1185">Reference proteome</keyword>
<accession>A0ABW1KTH0</accession>
<dbReference type="Proteomes" id="UP001596116">
    <property type="component" value="Unassembled WGS sequence"/>
</dbReference>
<dbReference type="Pfam" id="PF08843">
    <property type="entry name" value="AbiEii"/>
    <property type="match status" value="1"/>
</dbReference>
<dbReference type="RefSeq" id="WP_379879282.1">
    <property type="nucleotide sequence ID" value="NZ_JBHPON010000001.1"/>
</dbReference>
<proteinExistence type="predicted"/>
<keyword evidence="1" id="KW-0808">Transferase</keyword>
<comment type="caution">
    <text evidence="1">The sequence shown here is derived from an EMBL/GenBank/DDBJ whole genome shotgun (WGS) entry which is preliminary data.</text>
</comment>